<dbReference type="PANTHER" id="PTHR45626:SF22">
    <property type="entry name" value="DNA REPAIR PROTEIN RAD5"/>
    <property type="match status" value="1"/>
</dbReference>
<dbReference type="Pfam" id="PF00271">
    <property type="entry name" value="Helicase_C"/>
    <property type="match status" value="1"/>
</dbReference>
<feature type="domain" description="Helicase ATP-binding" evidence="5">
    <location>
        <begin position="378"/>
        <end position="557"/>
    </location>
</feature>
<dbReference type="InterPro" id="IPR014001">
    <property type="entry name" value="Helicase_ATP-bd"/>
</dbReference>
<evidence type="ECO:0000256" key="1">
    <source>
        <dbReference type="ARBA" id="ARBA00022741"/>
    </source>
</evidence>
<accession>A0A8H4U171</accession>
<dbReference type="InterPro" id="IPR001650">
    <property type="entry name" value="Helicase_C-like"/>
</dbReference>
<proteinExistence type="predicted"/>
<dbReference type="CDD" id="cd18793">
    <property type="entry name" value="SF2_C_SNF"/>
    <property type="match status" value="1"/>
</dbReference>
<keyword evidence="8" id="KW-1185">Reference proteome</keyword>
<evidence type="ECO:0000256" key="3">
    <source>
        <dbReference type="ARBA" id="ARBA00022840"/>
    </source>
</evidence>
<reference evidence="7" key="1">
    <citation type="journal article" date="2020" name="BMC Genomics">
        <title>Correction to: Identification and distribution of gene clusters required for synthesis of sphingolipid metabolism inhibitors in diverse species of the filamentous fungus Fusarium.</title>
        <authorList>
            <person name="Kim H.S."/>
            <person name="Lohmar J.M."/>
            <person name="Busman M."/>
            <person name="Brown D.W."/>
            <person name="Naumann T.A."/>
            <person name="Divon H.H."/>
            <person name="Lysoe E."/>
            <person name="Uhlig S."/>
            <person name="Proctor R.H."/>
        </authorList>
    </citation>
    <scope>NUCLEOTIDE SEQUENCE</scope>
    <source>
        <strain evidence="7">NRRL 20472</strain>
    </source>
</reference>
<organism evidence="7 8">
    <name type="scientific">Fusarium sarcochroum</name>
    <dbReference type="NCBI Taxonomy" id="1208366"/>
    <lineage>
        <taxon>Eukaryota</taxon>
        <taxon>Fungi</taxon>
        <taxon>Dikarya</taxon>
        <taxon>Ascomycota</taxon>
        <taxon>Pezizomycotina</taxon>
        <taxon>Sordariomycetes</taxon>
        <taxon>Hypocreomycetidae</taxon>
        <taxon>Hypocreales</taxon>
        <taxon>Nectriaceae</taxon>
        <taxon>Fusarium</taxon>
        <taxon>Fusarium lateritium species complex</taxon>
    </lineage>
</organism>
<dbReference type="SMART" id="SM00490">
    <property type="entry name" value="HELICc"/>
    <property type="match status" value="1"/>
</dbReference>
<dbReference type="GO" id="GO:0005524">
    <property type="term" value="F:ATP binding"/>
    <property type="evidence" value="ECO:0007669"/>
    <property type="project" value="UniProtKB-KW"/>
</dbReference>
<dbReference type="GO" id="GO:0016787">
    <property type="term" value="F:hydrolase activity"/>
    <property type="evidence" value="ECO:0007669"/>
    <property type="project" value="UniProtKB-KW"/>
</dbReference>
<evidence type="ECO:0000259" key="6">
    <source>
        <dbReference type="PROSITE" id="PS51194"/>
    </source>
</evidence>
<protein>
    <submittedName>
        <fullName evidence="7">Uncharacterized protein</fullName>
    </submittedName>
</protein>
<dbReference type="Proteomes" id="UP000622797">
    <property type="component" value="Unassembled WGS sequence"/>
</dbReference>
<dbReference type="PROSITE" id="PS51192">
    <property type="entry name" value="HELICASE_ATP_BIND_1"/>
    <property type="match status" value="1"/>
</dbReference>
<dbReference type="InterPro" id="IPR050628">
    <property type="entry name" value="SNF2_RAD54_helicase_TF"/>
</dbReference>
<feature type="region of interest" description="Disordered" evidence="4">
    <location>
        <begin position="1"/>
        <end position="25"/>
    </location>
</feature>
<gene>
    <name evidence="7" type="ORF">FSARC_4824</name>
</gene>
<dbReference type="Pfam" id="PF00176">
    <property type="entry name" value="SNF2-rel_dom"/>
    <property type="match status" value="1"/>
</dbReference>
<dbReference type="Gene3D" id="3.40.50.300">
    <property type="entry name" value="P-loop containing nucleotide triphosphate hydrolases"/>
    <property type="match status" value="1"/>
</dbReference>
<keyword evidence="3" id="KW-0067">ATP-binding</keyword>
<dbReference type="GO" id="GO:0006281">
    <property type="term" value="P:DNA repair"/>
    <property type="evidence" value="ECO:0007669"/>
    <property type="project" value="TreeGrafter"/>
</dbReference>
<dbReference type="GO" id="GO:0008094">
    <property type="term" value="F:ATP-dependent activity, acting on DNA"/>
    <property type="evidence" value="ECO:0007669"/>
    <property type="project" value="TreeGrafter"/>
</dbReference>
<name>A0A8H4U171_9HYPO</name>
<evidence type="ECO:0000256" key="4">
    <source>
        <dbReference type="SAM" id="MobiDB-lite"/>
    </source>
</evidence>
<dbReference type="InterPro" id="IPR049730">
    <property type="entry name" value="SNF2/RAD54-like_C"/>
</dbReference>
<comment type="caution">
    <text evidence="7">The sequence shown here is derived from an EMBL/GenBank/DDBJ whole genome shotgun (WGS) entry which is preliminary data.</text>
</comment>
<keyword evidence="1" id="KW-0547">Nucleotide-binding</keyword>
<dbReference type="AlphaFoldDB" id="A0A8H4U171"/>
<dbReference type="PANTHER" id="PTHR45626">
    <property type="entry name" value="TRANSCRIPTION TERMINATION FACTOR 2-RELATED"/>
    <property type="match status" value="1"/>
</dbReference>
<reference evidence="7" key="2">
    <citation type="submission" date="2020-05" db="EMBL/GenBank/DDBJ databases">
        <authorList>
            <person name="Kim H.-S."/>
            <person name="Proctor R.H."/>
            <person name="Brown D.W."/>
        </authorList>
    </citation>
    <scope>NUCLEOTIDE SEQUENCE</scope>
    <source>
        <strain evidence="7">NRRL 20472</strain>
    </source>
</reference>
<dbReference type="InterPro" id="IPR038718">
    <property type="entry name" value="SNF2-like_sf"/>
</dbReference>
<evidence type="ECO:0000313" key="7">
    <source>
        <dbReference type="EMBL" id="KAF4967629.1"/>
    </source>
</evidence>
<evidence type="ECO:0000256" key="2">
    <source>
        <dbReference type="ARBA" id="ARBA00022801"/>
    </source>
</evidence>
<dbReference type="CDD" id="cd18008">
    <property type="entry name" value="DEXDc_SHPRH-like"/>
    <property type="match status" value="1"/>
</dbReference>
<dbReference type="GO" id="GO:0005634">
    <property type="term" value="C:nucleus"/>
    <property type="evidence" value="ECO:0007669"/>
    <property type="project" value="TreeGrafter"/>
</dbReference>
<evidence type="ECO:0000313" key="8">
    <source>
        <dbReference type="Proteomes" id="UP000622797"/>
    </source>
</evidence>
<dbReference type="EMBL" id="JABEXW010000229">
    <property type="protein sequence ID" value="KAF4967629.1"/>
    <property type="molecule type" value="Genomic_DNA"/>
</dbReference>
<feature type="domain" description="Helicase C-terminal" evidence="6">
    <location>
        <begin position="789"/>
        <end position="941"/>
    </location>
</feature>
<dbReference type="SMART" id="SM00487">
    <property type="entry name" value="DEXDc"/>
    <property type="match status" value="1"/>
</dbReference>
<sequence length="957" mass="107259">MDPSHTWNRVPKRQRLDDENEEQVQHDNHHYSMSGFQALNEPRLLTTTPQLATSTSNNVLAAPQFMSGTFMNHNLTLLPHSNSQQITPDVPSQYTWSDALLMNSHQPTAVDQQHLFETFPSCSTRSQSANFYAAPPASIYPAYQGPNQLHTPWLAPAPYPQAAISDMGDSSCHQQLVKPVLEQALVSSIIQDVLSQSSTVVEEPPLTLQASDRIMSETVCFGMIPGIAARCDRKGSTKALPSSFPVELESSTRFSSKNNPEVTGQILSEYGQMVQGLLDEESLDLHVSCNPNDPHTPEGQRGSGSFVPVSCHMEITLYGPMELFDEIGSIRHQKQALTFMLRRERGWAFYDQEPDVWEIMDTDQGRFFLNRVSNASQVEEPPQCYGGIVADPMGLGKTLTMIALAATDLESDNSQMDTDEESRLDVPTTLIVVPPPLIGTWEEQLHVVEGGLIYRRHHREGRLASTNELAGLNIVLTTYHTISAEWNPSNKTKTSALFSVRWRRIILDEAHLIRNGNSRMSQAICALESKSRWAVTGTPIQNRLSDLATLFKFIRAHPYTDRRCFDADISRLWKTGEYQEAIKRLKRLSKCLLLRRDKGTVSLPPRRDLQCPVDFSSEERALYDKLRHQAIINIDEALKRNSDSSRSGAYVNVLQQIESLRLVCNLGLHYHTRHAKVSQGTQEVEKWTNIAQSTFNLQRDMEPMVCRQCSSTLEITETFLEDPAAMDQRPLFFSCLAFICADCAHRPRQSAGCGHSPCCAVGPVSTSGRSLESSLPDMQPQLNMGLPSKIEALIADIRALPPNEKCIVFSTWRLTLDIVEAGLEQASIPSVRFDGKVPQKDRQNIVDRFRNDPSVRVMLLTLSCGAAGLTLTVATRAYLMEPHWNPTLEEQALARIHRIGQAREVTTVRFFVRDSFEQQVIKVQESKKYLAGLLLSPHDNGHANENLGRLQELLSLI</sequence>
<dbReference type="PROSITE" id="PS51194">
    <property type="entry name" value="HELICASE_CTER"/>
    <property type="match status" value="1"/>
</dbReference>
<dbReference type="OrthoDB" id="448448at2759"/>
<dbReference type="InterPro" id="IPR027417">
    <property type="entry name" value="P-loop_NTPase"/>
</dbReference>
<evidence type="ECO:0000259" key="5">
    <source>
        <dbReference type="PROSITE" id="PS51192"/>
    </source>
</evidence>
<dbReference type="SUPFAM" id="SSF52540">
    <property type="entry name" value="P-loop containing nucleoside triphosphate hydrolases"/>
    <property type="match status" value="2"/>
</dbReference>
<dbReference type="InterPro" id="IPR000330">
    <property type="entry name" value="SNF2_N"/>
</dbReference>
<keyword evidence="2" id="KW-0378">Hydrolase</keyword>
<dbReference type="Gene3D" id="3.40.50.10810">
    <property type="entry name" value="Tandem AAA-ATPase domain"/>
    <property type="match status" value="1"/>
</dbReference>